<dbReference type="Pfam" id="PF12833">
    <property type="entry name" value="HTH_18"/>
    <property type="match status" value="1"/>
</dbReference>
<dbReference type="PRINTS" id="PR00032">
    <property type="entry name" value="HTHARAC"/>
</dbReference>
<dbReference type="RefSeq" id="WP_143915942.1">
    <property type="nucleotide sequence ID" value="NZ_CANMIK010000013.1"/>
</dbReference>
<accession>A0A554VMZ7</accession>
<dbReference type="InterPro" id="IPR018062">
    <property type="entry name" value="HTH_AraC-typ_CS"/>
</dbReference>
<proteinExistence type="predicted"/>
<keyword evidence="7" id="KW-1185">Reference proteome</keyword>
<dbReference type="SUPFAM" id="SSF51215">
    <property type="entry name" value="Regulatory protein AraC"/>
    <property type="match status" value="1"/>
</dbReference>
<dbReference type="EMBL" id="VLNR01000011">
    <property type="protein sequence ID" value="TSE09735.1"/>
    <property type="molecule type" value="Genomic_DNA"/>
</dbReference>
<dbReference type="PROSITE" id="PS01124">
    <property type="entry name" value="HTH_ARAC_FAMILY_2"/>
    <property type="match status" value="1"/>
</dbReference>
<name>A0A554VMZ7_9FLAO</name>
<keyword evidence="4" id="KW-0804">Transcription</keyword>
<dbReference type="SUPFAM" id="SSF46689">
    <property type="entry name" value="Homeodomain-like"/>
    <property type="match status" value="2"/>
</dbReference>
<dbReference type="PROSITE" id="PS00041">
    <property type="entry name" value="HTH_ARAC_FAMILY_1"/>
    <property type="match status" value="1"/>
</dbReference>
<dbReference type="InterPro" id="IPR003313">
    <property type="entry name" value="AraC-bd"/>
</dbReference>
<dbReference type="OrthoDB" id="9813413at2"/>
<keyword evidence="1" id="KW-0805">Transcription regulation</keyword>
<dbReference type="GO" id="GO:0043565">
    <property type="term" value="F:sequence-specific DNA binding"/>
    <property type="evidence" value="ECO:0007669"/>
    <property type="project" value="InterPro"/>
</dbReference>
<evidence type="ECO:0000256" key="1">
    <source>
        <dbReference type="ARBA" id="ARBA00023015"/>
    </source>
</evidence>
<dbReference type="SMART" id="SM00342">
    <property type="entry name" value="HTH_ARAC"/>
    <property type="match status" value="1"/>
</dbReference>
<evidence type="ECO:0000256" key="2">
    <source>
        <dbReference type="ARBA" id="ARBA00023125"/>
    </source>
</evidence>
<gene>
    <name evidence="6" type="ORF">FOF46_06895</name>
</gene>
<dbReference type="Pfam" id="PF02311">
    <property type="entry name" value="AraC_binding"/>
    <property type="match status" value="1"/>
</dbReference>
<keyword evidence="2" id="KW-0238">DNA-binding</keyword>
<sequence>MNVKNQDSSFVKKTGSEKLEVLSIKGQSLSFPKHFHESYCITLVLQGIQCTKLGSNTIFTSPNNLSIINPYEVHSSSFLHPNAHFYTIYISPKTIESYSNNLIQFQNDPIYDIDLNSTFIDIIKKIKVNDVISTSKVLNYFIENLIKYKKTINTSPTFTIPWQNVSDFINNNLESSIKVSDLATIAGINKYNFSKQFKNTSGMSPMHYILMKRVFEAKKKIKPSTNLSQLAYEYNFVDMSHFSRHFKRFVGLSPKQYQKVLF</sequence>
<evidence type="ECO:0000313" key="6">
    <source>
        <dbReference type="EMBL" id="TSE09735.1"/>
    </source>
</evidence>
<dbReference type="Gene3D" id="1.10.10.60">
    <property type="entry name" value="Homeodomain-like"/>
    <property type="match status" value="2"/>
</dbReference>
<evidence type="ECO:0000256" key="3">
    <source>
        <dbReference type="ARBA" id="ARBA00023159"/>
    </source>
</evidence>
<evidence type="ECO:0000313" key="7">
    <source>
        <dbReference type="Proteomes" id="UP000318833"/>
    </source>
</evidence>
<evidence type="ECO:0000256" key="4">
    <source>
        <dbReference type="ARBA" id="ARBA00023163"/>
    </source>
</evidence>
<dbReference type="InterPro" id="IPR020449">
    <property type="entry name" value="Tscrpt_reg_AraC-type_HTH"/>
</dbReference>
<dbReference type="InterPro" id="IPR050204">
    <property type="entry name" value="AraC_XylS_family_regulators"/>
</dbReference>
<evidence type="ECO:0000259" key="5">
    <source>
        <dbReference type="PROSITE" id="PS01124"/>
    </source>
</evidence>
<protein>
    <submittedName>
        <fullName evidence="6">Helix-turn-helix domain-containing protein</fullName>
    </submittedName>
</protein>
<reference evidence="6 7" key="1">
    <citation type="submission" date="2019-07" db="EMBL/GenBank/DDBJ databases">
        <title>The draft genome sequence of Aquimarina algiphila M91.</title>
        <authorList>
            <person name="Meng X."/>
        </authorList>
    </citation>
    <scope>NUCLEOTIDE SEQUENCE [LARGE SCALE GENOMIC DNA]</scope>
    <source>
        <strain evidence="6 7">M91</strain>
    </source>
</reference>
<feature type="domain" description="HTH araC/xylS-type" evidence="5">
    <location>
        <begin position="163"/>
        <end position="260"/>
    </location>
</feature>
<dbReference type="InterPro" id="IPR037923">
    <property type="entry name" value="HTH-like"/>
</dbReference>
<dbReference type="PANTHER" id="PTHR46796">
    <property type="entry name" value="HTH-TYPE TRANSCRIPTIONAL ACTIVATOR RHAS-RELATED"/>
    <property type="match status" value="1"/>
</dbReference>
<keyword evidence="3" id="KW-0010">Activator</keyword>
<dbReference type="GO" id="GO:0003700">
    <property type="term" value="F:DNA-binding transcription factor activity"/>
    <property type="evidence" value="ECO:0007669"/>
    <property type="project" value="InterPro"/>
</dbReference>
<dbReference type="InterPro" id="IPR018060">
    <property type="entry name" value="HTH_AraC"/>
</dbReference>
<dbReference type="InterPro" id="IPR009057">
    <property type="entry name" value="Homeodomain-like_sf"/>
</dbReference>
<organism evidence="6 7">
    <name type="scientific">Aquimarina algiphila</name>
    <dbReference type="NCBI Taxonomy" id="2047982"/>
    <lineage>
        <taxon>Bacteria</taxon>
        <taxon>Pseudomonadati</taxon>
        <taxon>Bacteroidota</taxon>
        <taxon>Flavobacteriia</taxon>
        <taxon>Flavobacteriales</taxon>
        <taxon>Flavobacteriaceae</taxon>
        <taxon>Aquimarina</taxon>
    </lineage>
</organism>
<dbReference type="Proteomes" id="UP000318833">
    <property type="component" value="Unassembled WGS sequence"/>
</dbReference>
<comment type="caution">
    <text evidence="6">The sequence shown here is derived from an EMBL/GenBank/DDBJ whole genome shotgun (WGS) entry which is preliminary data.</text>
</comment>
<dbReference type="AlphaFoldDB" id="A0A554VMZ7"/>